<organism evidence="5 6">
    <name type="scientific">Modestobacter versicolor</name>
    <dbReference type="NCBI Taxonomy" id="429133"/>
    <lineage>
        <taxon>Bacteria</taxon>
        <taxon>Bacillati</taxon>
        <taxon>Actinomycetota</taxon>
        <taxon>Actinomycetes</taxon>
        <taxon>Geodermatophilales</taxon>
        <taxon>Geodermatophilaceae</taxon>
        <taxon>Modestobacter</taxon>
    </lineage>
</organism>
<keyword evidence="6" id="KW-1185">Reference proteome</keyword>
<keyword evidence="1 5" id="KW-0808">Transferase</keyword>
<comment type="caution">
    <text evidence="5">The sequence shown here is derived from an EMBL/GenBank/DDBJ whole genome shotgun (WGS) entry which is preliminary data.</text>
</comment>
<dbReference type="CDD" id="cd04301">
    <property type="entry name" value="NAT_SF"/>
    <property type="match status" value="1"/>
</dbReference>
<dbReference type="SUPFAM" id="SSF55729">
    <property type="entry name" value="Acyl-CoA N-acyltransferases (Nat)"/>
    <property type="match status" value="1"/>
</dbReference>
<dbReference type="OrthoDB" id="5243635at2"/>
<proteinExistence type="predicted"/>
<dbReference type="RefSeq" id="WP_110550339.1">
    <property type="nucleotide sequence ID" value="NZ_JACIBU010000002.1"/>
</dbReference>
<gene>
    <name evidence="5" type="ORF">DMO24_00680</name>
    <name evidence="4" type="ORF">FHX36_004146</name>
</gene>
<evidence type="ECO:0000256" key="2">
    <source>
        <dbReference type="ARBA" id="ARBA00023315"/>
    </source>
</evidence>
<dbReference type="Gene3D" id="3.40.630.30">
    <property type="match status" value="1"/>
</dbReference>
<feature type="domain" description="N-acetyltransferase" evidence="3">
    <location>
        <begin position="15"/>
        <end position="190"/>
    </location>
</feature>
<evidence type="ECO:0000313" key="5">
    <source>
        <dbReference type="EMBL" id="PZA23284.1"/>
    </source>
</evidence>
<evidence type="ECO:0000259" key="3">
    <source>
        <dbReference type="PROSITE" id="PS51186"/>
    </source>
</evidence>
<dbReference type="PANTHER" id="PTHR43877">
    <property type="entry name" value="AMINOALKYLPHOSPHONATE N-ACETYLTRANSFERASE-RELATED-RELATED"/>
    <property type="match status" value="1"/>
</dbReference>
<dbReference type="AlphaFoldDB" id="A0A323VEI3"/>
<name>A0A323VEI3_9ACTN</name>
<sequence>MTSPARPGLPGRAEVSVRPARPDEAAAIAAVQLVTWRTAYRALLPAAVLDDWDEAAAISTWRTAVLSPPTPAHGVLVALDGAVVAGFAAFGPAELAAGEEPLPEGATTELTALLVEPRWGRRGHGSRLLAAVVDLGADSGVVRLQMWLPEDDTVTARFLEGAGWAPDGWVRTLDTGSSTFRQLRWHTLLDDERGVQ</sequence>
<dbReference type="GO" id="GO:0016747">
    <property type="term" value="F:acyltransferase activity, transferring groups other than amino-acyl groups"/>
    <property type="evidence" value="ECO:0007669"/>
    <property type="project" value="InterPro"/>
</dbReference>
<accession>A0A323VEI3</accession>
<dbReference type="InterPro" id="IPR016181">
    <property type="entry name" value="Acyl_CoA_acyltransferase"/>
</dbReference>
<dbReference type="InterPro" id="IPR000182">
    <property type="entry name" value="GNAT_dom"/>
</dbReference>
<evidence type="ECO:0000313" key="4">
    <source>
        <dbReference type="EMBL" id="MBB3678357.1"/>
    </source>
</evidence>
<evidence type="ECO:0000313" key="6">
    <source>
        <dbReference type="Proteomes" id="UP000247602"/>
    </source>
</evidence>
<keyword evidence="2" id="KW-0012">Acyltransferase</keyword>
<protein>
    <submittedName>
        <fullName evidence="4 5">N-acetyltransferase</fullName>
    </submittedName>
</protein>
<dbReference type="Proteomes" id="UP000247602">
    <property type="component" value="Unassembled WGS sequence"/>
</dbReference>
<dbReference type="EMBL" id="JACIBU010000002">
    <property type="protein sequence ID" value="MBB3678357.1"/>
    <property type="molecule type" value="Genomic_DNA"/>
</dbReference>
<reference evidence="5 6" key="1">
    <citation type="submission" date="2018-06" db="EMBL/GenBank/DDBJ databases">
        <title>Draft genome sequence of Modestobacter versicolor CP153-2.</title>
        <authorList>
            <person name="Gundlapally S.R."/>
        </authorList>
    </citation>
    <scope>NUCLEOTIDE SEQUENCE [LARGE SCALE GENOMIC DNA]</scope>
    <source>
        <strain evidence="5 6">CP153-2</strain>
    </source>
</reference>
<dbReference type="Proteomes" id="UP000580718">
    <property type="component" value="Unassembled WGS sequence"/>
</dbReference>
<evidence type="ECO:0000256" key="1">
    <source>
        <dbReference type="ARBA" id="ARBA00022679"/>
    </source>
</evidence>
<dbReference type="PROSITE" id="PS51186">
    <property type="entry name" value="GNAT"/>
    <property type="match status" value="1"/>
</dbReference>
<reference evidence="4 7" key="2">
    <citation type="submission" date="2020-08" db="EMBL/GenBank/DDBJ databases">
        <title>Sequencing the genomes of 1000 actinobacteria strains.</title>
        <authorList>
            <person name="Klenk H.-P."/>
        </authorList>
    </citation>
    <scope>NUCLEOTIDE SEQUENCE [LARGE SCALE GENOMIC DNA]</scope>
    <source>
        <strain evidence="4 7">DSM 16678</strain>
    </source>
</reference>
<dbReference type="EMBL" id="QKNV01000007">
    <property type="protein sequence ID" value="PZA23284.1"/>
    <property type="molecule type" value="Genomic_DNA"/>
</dbReference>
<dbReference type="Pfam" id="PF00583">
    <property type="entry name" value="Acetyltransf_1"/>
    <property type="match status" value="1"/>
</dbReference>
<dbReference type="InterPro" id="IPR050832">
    <property type="entry name" value="Bact_Acetyltransf"/>
</dbReference>
<evidence type="ECO:0000313" key="7">
    <source>
        <dbReference type="Proteomes" id="UP000580718"/>
    </source>
</evidence>